<evidence type="ECO:0000313" key="2">
    <source>
        <dbReference type="EMBL" id="RDU68239.1"/>
    </source>
</evidence>
<feature type="transmembrane region" description="Helical" evidence="1">
    <location>
        <begin position="252"/>
        <end position="273"/>
    </location>
</feature>
<accession>A0A3D8ISI1</accession>
<reference evidence="2 3" key="1">
    <citation type="submission" date="2018-04" db="EMBL/GenBank/DDBJ databases">
        <title>Novel Campyloabacter and Helicobacter Species and Strains.</title>
        <authorList>
            <person name="Mannion A.J."/>
            <person name="Shen Z."/>
            <person name="Fox J.G."/>
        </authorList>
    </citation>
    <scope>NUCLEOTIDE SEQUENCE [LARGE SCALE GENOMIC DNA]</scope>
    <source>
        <strain evidence="2 3">MIT 12-6600</strain>
    </source>
</reference>
<keyword evidence="1" id="KW-0472">Membrane</keyword>
<evidence type="ECO:0000256" key="1">
    <source>
        <dbReference type="SAM" id="Phobius"/>
    </source>
</evidence>
<protein>
    <submittedName>
        <fullName evidence="2">Uncharacterized protein</fullName>
    </submittedName>
</protein>
<dbReference type="AlphaFoldDB" id="A0A3D8ISI1"/>
<organism evidence="2 3">
    <name type="scientific">Helicobacter equorum</name>
    <dbReference type="NCBI Taxonomy" id="361872"/>
    <lineage>
        <taxon>Bacteria</taxon>
        <taxon>Pseudomonadati</taxon>
        <taxon>Campylobacterota</taxon>
        <taxon>Epsilonproteobacteria</taxon>
        <taxon>Campylobacterales</taxon>
        <taxon>Helicobacteraceae</taxon>
        <taxon>Helicobacter</taxon>
    </lineage>
</organism>
<sequence>MSMYSHIFYRDTFFDRHTLTPMTYTPKHAKVLYVCELEKLIKLTIDIPASLHSHIQEDAERIIESLYAHAHQCNIINPSHTYSLYFSCKPHFHETSLQECEAYFIDHHIFTNLPKHTKVCEIAIDAYFLAQHIKQGFVYIKESHILYYIDNAQILSTLYLANDEELTQKTQLFSNMFGKHTLQVLDSFPTQIFLESSTKDSQDKSSPFHAIFQNCKREYYTYTRALLHNKLGFIRNNFGLFGKAQTHIIRNLIITLAIMFGLVYPSALFAHTYNLTTHINTLQSQEYDFTSLEHSTTAQTNELNKLLAHNNQMYQQISFVLGSLNTKPLSVRMEETFALLAKHSAHTTNISFAKNTGRSVALMDIIAPTQAHITQLLKALNTDTSQAKISHITHKDNKAHSQILVVYHE</sequence>
<evidence type="ECO:0000313" key="3">
    <source>
        <dbReference type="Proteomes" id="UP000256514"/>
    </source>
</evidence>
<dbReference type="EMBL" id="NXLT01000001">
    <property type="protein sequence ID" value="RDU68239.1"/>
    <property type="molecule type" value="Genomic_DNA"/>
</dbReference>
<keyword evidence="1" id="KW-1133">Transmembrane helix</keyword>
<dbReference type="Proteomes" id="UP000256514">
    <property type="component" value="Unassembled WGS sequence"/>
</dbReference>
<keyword evidence="3" id="KW-1185">Reference proteome</keyword>
<dbReference type="OrthoDB" id="9878753at2"/>
<dbReference type="RefSeq" id="WP_115570205.1">
    <property type="nucleotide sequence ID" value="NZ_NXLT01000001.1"/>
</dbReference>
<keyword evidence="1" id="KW-0812">Transmembrane</keyword>
<comment type="caution">
    <text evidence="2">The sequence shown here is derived from an EMBL/GenBank/DDBJ whole genome shotgun (WGS) entry which is preliminary data.</text>
</comment>
<gene>
    <name evidence="2" type="ORF">CQA54_00005</name>
</gene>
<name>A0A3D8ISI1_9HELI</name>
<proteinExistence type="predicted"/>